<proteinExistence type="predicted"/>
<dbReference type="EMBL" id="GG662717">
    <property type="protein sequence ID" value="EWS74677.1"/>
    <property type="molecule type" value="Genomic_DNA"/>
</dbReference>
<dbReference type="KEGG" id="tet:TTHERM_000521999"/>
<evidence type="ECO:0000313" key="2">
    <source>
        <dbReference type="Proteomes" id="UP000009168"/>
    </source>
</evidence>
<name>W7XBG1_TETTS</name>
<protein>
    <submittedName>
        <fullName evidence="1">Uncharacterized protein</fullName>
    </submittedName>
</protein>
<reference evidence="2" key="1">
    <citation type="journal article" date="2006" name="PLoS Biol.">
        <title>Macronuclear genome sequence of the ciliate Tetrahymena thermophila, a model eukaryote.</title>
        <authorList>
            <person name="Eisen J.A."/>
            <person name="Coyne R.S."/>
            <person name="Wu M."/>
            <person name="Wu D."/>
            <person name="Thiagarajan M."/>
            <person name="Wortman J.R."/>
            <person name="Badger J.H."/>
            <person name="Ren Q."/>
            <person name="Amedeo P."/>
            <person name="Jones K.M."/>
            <person name="Tallon L.J."/>
            <person name="Delcher A.L."/>
            <person name="Salzberg S.L."/>
            <person name="Silva J.C."/>
            <person name="Haas B.J."/>
            <person name="Majoros W.H."/>
            <person name="Farzad M."/>
            <person name="Carlton J.M."/>
            <person name="Smith R.K. Jr."/>
            <person name="Garg J."/>
            <person name="Pearlman R.E."/>
            <person name="Karrer K.M."/>
            <person name="Sun L."/>
            <person name="Manning G."/>
            <person name="Elde N.C."/>
            <person name="Turkewitz A.P."/>
            <person name="Asai D.J."/>
            <person name="Wilkes D.E."/>
            <person name="Wang Y."/>
            <person name="Cai H."/>
            <person name="Collins K."/>
            <person name="Stewart B.A."/>
            <person name="Lee S.R."/>
            <person name="Wilamowska K."/>
            <person name="Weinberg Z."/>
            <person name="Ruzzo W.L."/>
            <person name="Wloga D."/>
            <person name="Gaertig J."/>
            <person name="Frankel J."/>
            <person name="Tsao C.-C."/>
            <person name="Gorovsky M.A."/>
            <person name="Keeling P.J."/>
            <person name="Waller R.F."/>
            <person name="Patron N.J."/>
            <person name="Cherry J.M."/>
            <person name="Stover N.A."/>
            <person name="Krieger C.J."/>
            <person name="del Toro C."/>
            <person name="Ryder H.F."/>
            <person name="Williamson S.C."/>
            <person name="Barbeau R.A."/>
            <person name="Hamilton E.P."/>
            <person name="Orias E."/>
        </authorList>
    </citation>
    <scope>NUCLEOTIDE SEQUENCE [LARGE SCALE GENOMIC DNA]</scope>
    <source>
        <strain evidence="2">SB210</strain>
    </source>
</reference>
<accession>W7XBG1</accession>
<keyword evidence="2" id="KW-1185">Reference proteome</keyword>
<dbReference type="InParanoid" id="W7XBG1"/>
<evidence type="ECO:0000313" key="1">
    <source>
        <dbReference type="EMBL" id="EWS74677.1"/>
    </source>
</evidence>
<dbReference type="GeneID" id="24439366"/>
<organism evidence="1 2">
    <name type="scientific">Tetrahymena thermophila (strain SB210)</name>
    <dbReference type="NCBI Taxonomy" id="312017"/>
    <lineage>
        <taxon>Eukaryota</taxon>
        <taxon>Sar</taxon>
        <taxon>Alveolata</taxon>
        <taxon>Ciliophora</taxon>
        <taxon>Intramacronucleata</taxon>
        <taxon>Oligohymenophorea</taxon>
        <taxon>Hymenostomatida</taxon>
        <taxon>Tetrahymenina</taxon>
        <taxon>Tetrahymenidae</taxon>
        <taxon>Tetrahymena</taxon>
    </lineage>
</organism>
<gene>
    <name evidence="1" type="ORF">TTHERM_000521999</name>
</gene>
<dbReference type="Proteomes" id="UP000009168">
    <property type="component" value="Unassembled WGS sequence"/>
</dbReference>
<sequence length="158" mass="19149">MFPDQKIIIQSANQQYKLFSSITMQFFLQTQDSFLLYHFIEFNLQSQQKTYLTVLQLINDAIQKNDWWSAYQLYIVQPLLINTKEKSKLQKASVYQFKKKYFQKLNLIELNNFQNTKRIFQLISIFVTFYELIKNNLLNFQFFKIFTLVHNSLNSQKQ</sequence>
<dbReference type="RefSeq" id="XP_012652767.1">
    <property type="nucleotide sequence ID" value="XM_012797313.1"/>
</dbReference>
<dbReference type="AlphaFoldDB" id="W7XBG1"/>